<comment type="caution">
    <text evidence="9">The sequence shown here is derived from an EMBL/GenBank/DDBJ whole genome shotgun (WGS) entry which is preliminary data.</text>
</comment>
<dbReference type="InterPro" id="IPR045121">
    <property type="entry name" value="CoAse"/>
</dbReference>
<keyword evidence="4 7" id="KW-0378">Hydrolase</keyword>
<keyword evidence="3" id="KW-0479">Metal-binding</keyword>
<evidence type="ECO:0000313" key="9">
    <source>
        <dbReference type="EMBL" id="SMP57059.1"/>
    </source>
</evidence>
<dbReference type="PANTHER" id="PTHR12992">
    <property type="entry name" value="NUDIX HYDROLASE"/>
    <property type="match status" value="1"/>
</dbReference>
<dbReference type="CDD" id="cd03426">
    <property type="entry name" value="NUDIX_CoAse_Nudt7"/>
    <property type="match status" value="1"/>
</dbReference>
<keyword evidence="6" id="KW-0464">Manganese</keyword>
<dbReference type="Proteomes" id="UP001157910">
    <property type="component" value="Unassembled WGS sequence"/>
</dbReference>
<dbReference type="RefSeq" id="WP_283405269.1">
    <property type="nucleotide sequence ID" value="NZ_FXUI01000002.1"/>
</dbReference>
<evidence type="ECO:0000256" key="5">
    <source>
        <dbReference type="ARBA" id="ARBA00022842"/>
    </source>
</evidence>
<dbReference type="InterPro" id="IPR020084">
    <property type="entry name" value="NUDIX_hydrolase_CS"/>
</dbReference>
<dbReference type="Pfam" id="PF00293">
    <property type="entry name" value="NUDIX"/>
    <property type="match status" value="1"/>
</dbReference>
<evidence type="ECO:0000256" key="7">
    <source>
        <dbReference type="RuleBase" id="RU003476"/>
    </source>
</evidence>
<evidence type="ECO:0000256" key="4">
    <source>
        <dbReference type="ARBA" id="ARBA00022801"/>
    </source>
</evidence>
<sequence>MSALLGGIRRRFEIGHAAAPQRLWSDPRIHDITSFTPAAVLIAITDSDRPGILLLHRPSTMRAHPGQIAFPGGRIDPGENAVEAALREANEELGIRAQDVRVIGTSDLYRTGSGYEITPVLAVVPADLPIYPNPSEVAQWFEAPADFVLDPVNQATRTIEYEGRQHSFIEIIWNDGRQDHVIWGVTGAILHNLAYRLKWHER</sequence>
<dbReference type="PRINTS" id="PR00502">
    <property type="entry name" value="NUDIXFAMILY"/>
</dbReference>
<keyword evidence="10" id="KW-1185">Reference proteome</keyword>
<evidence type="ECO:0000313" key="10">
    <source>
        <dbReference type="Proteomes" id="UP001157910"/>
    </source>
</evidence>
<dbReference type="Gene3D" id="3.90.79.10">
    <property type="entry name" value="Nucleoside Triphosphate Pyrophosphohydrolase"/>
    <property type="match status" value="1"/>
</dbReference>
<proteinExistence type="inferred from homology"/>
<comment type="cofactor">
    <cofactor evidence="2">
        <name>Mg(2+)</name>
        <dbReference type="ChEBI" id="CHEBI:18420"/>
    </cofactor>
</comment>
<comment type="similarity">
    <text evidence="7">Belongs to the Nudix hydrolase family.</text>
</comment>
<evidence type="ECO:0000256" key="2">
    <source>
        <dbReference type="ARBA" id="ARBA00001946"/>
    </source>
</evidence>
<reference evidence="9 10" key="1">
    <citation type="submission" date="2017-05" db="EMBL/GenBank/DDBJ databases">
        <authorList>
            <person name="Varghese N."/>
            <person name="Submissions S."/>
        </authorList>
    </citation>
    <scope>NUCLEOTIDE SEQUENCE [LARGE SCALE GENOMIC DNA]</scope>
    <source>
        <strain evidence="9 10">SM16</strain>
    </source>
</reference>
<keyword evidence="5" id="KW-0460">Magnesium</keyword>
<dbReference type="InterPro" id="IPR015797">
    <property type="entry name" value="NUDIX_hydrolase-like_dom_sf"/>
</dbReference>
<evidence type="ECO:0000259" key="8">
    <source>
        <dbReference type="PROSITE" id="PS51462"/>
    </source>
</evidence>
<name>A0ABY1Q3G7_9SPHN</name>
<dbReference type="SUPFAM" id="SSF55811">
    <property type="entry name" value="Nudix"/>
    <property type="match status" value="1"/>
</dbReference>
<gene>
    <name evidence="9" type="ORF">SAMN06296065_102219</name>
</gene>
<dbReference type="PROSITE" id="PS51462">
    <property type="entry name" value="NUDIX"/>
    <property type="match status" value="1"/>
</dbReference>
<protein>
    <submittedName>
        <fullName evidence="9">8-oxo-dGTP pyrophosphatase MutT, NUDIX family</fullName>
    </submittedName>
</protein>
<dbReference type="PROSITE" id="PS00893">
    <property type="entry name" value="NUDIX_BOX"/>
    <property type="match status" value="1"/>
</dbReference>
<dbReference type="InterPro" id="IPR020476">
    <property type="entry name" value="Nudix_hydrolase"/>
</dbReference>
<comment type="cofactor">
    <cofactor evidence="1">
        <name>Mn(2+)</name>
        <dbReference type="ChEBI" id="CHEBI:29035"/>
    </cofactor>
</comment>
<dbReference type="EMBL" id="FXUI01000002">
    <property type="protein sequence ID" value="SMP57059.1"/>
    <property type="molecule type" value="Genomic_DNA"/>
</dbReference>
<evidence type="ECO:0000256" key="3">
    <source>
        <dbReference type="ARBA" id="ARBA00022723"/>
    </source>
</evidence>
<accession>A0ABY1Q3G7</accession>
<feature type="domain" description="Nudix hydrolase" evidence="8">
    <location>
        <begin position="35"/>
        <end position="165"/>
    </location>
</feature>
<evidence type="ECO:0000256" key="6">
    <source>
        <dbReference type="ARBA" id="ARBA00023211"/>
    </source>
</evidence>
<organism evidence="9 10">
    <name type="scientific">Novosphingobium panipatense</name>
    <dbReference type="NCBI Taxonomy" id="428991"/>
    <lineage>
        <taxon>Bacteria</taxon>
        <taxon>Pseudomonadati</taxon>
        <taxon>Pseudomonadota</taxon>
        <taxon>Alphaproteobacteria</taxon>
        <taxon>Sphingomonadales</taxon>
        <taxon>Sphingomonadaceae</taxon>
        <taxon>Novosphingobium</taxon>
    </lineage>
</organism>
<evidence type="ECO:0000256" key="1">
    <source>
        <dbReference type="ARBA" id="ARBA00001936"/>
    </source>
</evidence>
<dbReference type="PANTHER" id="PTHR12992:SF11">
    <property type="entry name" value="MITOCHONDRIAL COENZYME A DIPHOSPHATASE NUDT8"/>
    <property type="match status" value="1"/>
</dbReference>
<dbReference type="InterPro" id="IPR000086">
    <property type="entry name" value="NUDIX_hydrolase_dom"/>
</dbReference>